<evidence type="ECO:0000256" key="1">
    <source>
        <dbReference type="SAM" id="MobiDB-lite"/>
    </source>
</evidence>
<feature type="compositionally biased region" description="Acidic residues" evidence="1">
    <location>
        <begin position="123"/>
        <end position="136"/>
    </location>
</feature>
<evidence type="ECO:0000313" key="2">
    <source>
        <dbReference type="EMBL" id="KAF7402779.1"/>
    </source>
</evidence>
<proteinExistence type="predicted"/>
<reference evidence="2" key="1">
    <citation type="journal article" date="2020" name="G3 (Bethesda)">
        <title>High-Quality Assemblies for Three Invasive Social Wasps from the &lt;i&gt;Vespula&lt;/i&gt; Genus.</title>
        <authorList>
            <person name="Harrop T.W.R."/>
            <person name="Guhlin J."/>
            <person name="McLaughlin G.M."/>
            <person name="Permina E."/>
            <person name="Stockwell P."/>
            <person name="Gilligan J."/>
            <person name="Le Lec M.F."/>
            <person name="Gruber M.A.M."/>
            <person name="Quinn O."/>
            <person name="Lovegrove M."/>
            <person name="Duncan E.J."/>
            <person name="Remnant E.J."/>
            <person name="Van Eeckhoven J."/>
            <person name="Graham B."/>
            <person name="Knapp R.A."/>
            <person name="Langford K.W."/>
            <person name="Kronenberg Z."/>
            <person name="Press M.O."/>
            <person name="Eacker S.M."/>
            <person name="Wilson-Rankin E.E."/>
            <person name="Purcell J."/>
            <person name="Lester P.J."/>
            <person name="Dearden P.K."/>
        </authorList>
    </citation>
    <scope>NUCLEOTIDE SEQUENCE</scope>
    <source>
        <strain evidence="2">Marl-1</strain>
    </source>
</reference>
<comment type="caution">
    <text evidence="2">The sequence shown here is derived from an EMBL/GenBank/DDBJ whole genome shotgun (WGS) entry which is preliminary data.</text>
</comment>
<keyword evidence="3" id="KW-1185">Reference proteome</keyword>
<dbReference type="AlphaFoldDB" id="A0A834KDD1"/>
<sequence length="136" mass="15461">MACIGNCIAKPHPEKDNPVVNTDKLNFEECAYGKQRELSRLEQATGLGIVSSSDREKRDRLLHITSRDQEEGRVEEGKLEFRDASYTSLWQKGGCGRLGNRWSTSLAPCCFELEGPPKRQRTEEEEEEEEEESKNG</sequence>
<organism evidence="2 3">
    <name type="scientific">Vespula vulgaris</name>
    <name type="common">Yellow jacket</name>
    <name type="synonym">Wasp</name>
    <dbReference type="NCBI Taxonomy" id="7454"/>
    <lineage>
        <taxon>Eukaryota</taxon>
        <taxon>Metazoa</taxon>
        <taxon>Ecdysozoa</taxon>
        <taxon>Arthropoda</taxon>
        <taxon>Hexapoda</taxon>
        <taxon>Insecta</taxon>
        <taxon>Pterygota</taxon>
        <taxon>Neoptera</taxon>
        <taxon>Endopterygota</taxon>
        <taxon>Hymenoptera</taxon>
        <taxon>Apocrita</taxon>
        <taxon>Aculeata</taxon>
        <taxon>Vespoidea</taxon>
        <taxon>Vespidae</taxon>
        <taxon>Vespinae</taxon>
        <taxon>Vespula</taxon>
    </lineage>
</organism>
<protein>
    <submittedName>
        <fullName evidence="2">Uncharacterized protein</fullName>
    </submittedName>
</protein>
<evidence type="ECO:0000313" key="3">
    <source>
        <dbReference type="Proteomes" id="UP000614350"/>
    </source>
</evidence>
<name>A0A834KDD1_VESVU</name>
<dbReference type="EMBL" id="JACSEA010000004">
    <property type="protein sequence ID" value="KAF7402779.1"/>
    <property type="molecule type" value="Genomic_DNA"/>
</dbReference>
<dbReference type="Proteomes" id="UP000614350">
    <property type="component" value="Unassembled WGS sequence"/>
</dbReference>
<gene>
    <name evidence="2" type="ORF">HZH66_005046</name>
</gene>
<accession>A0A834KDD1</accession>
<feature type="region of interest" description="Disordered" evidence="1">
    <location>
        <begin position="112"/>
        <end position="136"/>
    </location>
</feature>